<dbReference type="InterPro" id="IPR016024">
    <property type="entry name" value="ARM-type_fold"/>
</dbReference>
<evidence type="ECO:0000256" key="3">
    <source>
        <dbReference type="ARBA" id="ARBA00005739"/>
    </source>
</evidence>
<evidence type="ECO:0000313" key="13">
    <source>
        <dbReference type="Proteomes" id="UP001556367"/>
    </source>
</evidence>
<evidence type="ECO:0000259" key="9">
    <source>
        <dbReference type="Pfam" id="PF11919"/>
    </source>
</evidence>
<reference evidence="13" key="1">
    <citation type="submission" date="2024-06" db="EMBL/GenBank/DDBJ databases">
        <title>Multi-omics analyses provide insights into the biosynthesis of the anticancer antibiotic pleurotin in Hohenbuehelia grisea.</title>
        <authorList>
            <person name="Weaver J.A."/>
            <person name="Alberti F."/>
        </authorList>
    </citation>
    <scope>NUCLEOTIDE SEQUENCE [LARGE SCALE GENOMIC DNA]</scope>
    <source>
        <strain evidence="13">T-177</strain>
    </source>
</reference>
<proteinExistence type="inferred from homology"/>
<evidence type="ECO:0000256" key="1">
    <source>
        <dbReference type="ARBA" id="ARBA00004324"/>
    </source>
</evidence>
<dbReference type="Pfam" id="PF23096">
    <property type="entry name" value="HEAT_PSME4"/>
    <property type="match status" value="1"/>
</dbReference>
<evidence type="ECO:0000313" key="12">
    <source>
        <dbReference type="EMBL" id="KAL0950801.1"/>
    </source>
</evidence>
<evidence type="ECO:0000256" key="5">
    <source>
        <dbReference type="ARBA" id="ARBA00022737"/>
    </source>
</evidence>
<keyword evidence="6" id="KW-0227">DNA damage</keyword>
<keyword evidence="4" id="KW-0963">Cytoplasm</keyword>
<organism evidence="12 13">
    <name type="scientific">Hohenbuehelia grisea</name>
    <dbReference type="NCBI Taxonomy" id="104357"/>
    <lineage>
        <taxon>Eukaryota</taxon>
        <taxon>Fungi</taxon>
        <taxon>Dikarya</taxon>
        <taxon>Basidiomycota</taxon>
        <taxon>Agaricomycotina</taxon>
        <taxon>Agaricomycetes</taxon>
        <taxon>Agaricomycetidae</taxon>
        <taxon>Agaricales</taxon>
        <taxon>Pleurotineae</taxon>
        <taxon>Pleurotaceae</taxon>
        <taxon>Hohenbuehelia</taxon>
    </lineage>
</organism>
<dbReference type="InterPro" id="IPR055455">
    <property type="entry name" value="HEAT_PSME4"/>
</dbReference>
<evidence type="ECO:0000259" key="11">
    <source>
        <dbReference type="Pfam" id="PF23096"/>
    </source>
</evidence>
<dbReference type="SUPFAM" id="SSF48371">
    <property type="entry name" value="ARM repeat"/>
    <property type="match status" value="2"/>
</dbReference>
<dbReference type="InterPro" id="IPR032430">
    <property type="entry name" value="Blm10_mid"/>
</dbReference>
<evidence type="ECO:0000256" key="8">
    <source>
        <dbReference type="ARBA" id="ARBA00023242"/>
    </source>
</evidence>
<dbReference type="Proteomes" id="UP001556367">
    <property type="component" value="Unassembled WGS sequence"/>
</dbReference>
<feature type="domain" description="Proteasome activator complex subunit 4-like HEAT repeat-like" evidence="11">
    <location>
        <begin position="1336"/>
        <end position="1536"/>
    </location>
</feature>
<gene>
    <name evidence="12" type="ORF">HGRIS_007566</name>
</gene>
<keyword evidence="7" id="KW-0234">DNA repair</keyword>
<evidence type="ECO:0000256" key="2">
    <source>
        <dbReference type="ARBA" id="ARBA00004496"/>
    </source>
</evidence>
<evidence type="ECO:0000259" key="10">
    <source>
        <dbReference type="Pfam" id="PF16507"/>
    </source>
</evidence>
<dbReference type="InterPro" id="IPR011989">
    <property type="entry name" value="ARM-like"/>
</dbReference>
<keyword evidence="8" id="KW-0539">Nucleus</keyword>
<keyword evidence="5" id="KW-0677">Repeat</keyword>
<sequence>MDDDDYMSASGASDDAIDSSDFDKQKAYLQTFIDSLPYKCETVDEMLKCLEQIVSKIVLCAKARNWIVLTTWDGLLQCWLMLRYPMTKSTRAKLIKLYYELITLPGTEARIIRSWADMISRLIVNKQGLRPKLESADLTLDWQPLWRVLQKDLWPKKRLQESSRNIVNLLLFAAEECRRYYPAEDIPNMLATFIPLTTKDSVMTMVPVMASFLPPTGADLYLPTIFALWEGFNSNVLDDRFLHLAGELSEEQSVGVGRVAEFKDVGIWSEMQWTKLVGKCLTSMHVPVGGSGVAGSTSAYADLHGDKQSLRIKKNCNRSLALAKIIIHSMYVDGPERSSDKDASSSRRVGDQAGYLAGSKALDSLFKLITCTESFFHPSNSGPWSSLLNAFIHYLTSEFCRRIQEESQPSCETPKERRLTPAIRREFVNALKTPALLAMFSKDPLSMSCSQYALRAMSYLEPEIMMPELLERAYGGLEVVNETHRTTAALSLLYVIPRPLVTEKIWMGGPKHVVPLLELCLPGIDLNDPGKTVCATMFIVVVVQHLRLGDVSLHPTGLPLDSEAPGDVMMEIDNDDTRLPDGVDIGDTPRLNREDERALTRDGTASFADWVASLFRRVFALFENLPEEGGKRNMTGGKSEETMLKSIKSMLDVVCLHLSDQLFDLVLNLVYNYATTNAKANAVRAFGQLVACLARAKPEQTIAKFLPFCISQIEEELKHGASSIRTTSSHSAVPSDTTLHWNLSILRGCLGYGGPNLLQYKAQITSIITLLVDKTKSERGYSSAGRLITRVLHTLVGVYPINSRFVNSDEWEDPKFAANHNLHWGKLYDAKDVTVEWHTPSRDEISFAIEIIEAVGVKLMDELDGLLEDTNKWDNVARNDFCRYLHACKAVWNGLPTFIQERDKECPNPLLYEGTELAELLVSSLTVNAGFTLTDPQDPLYQQVFGHRTRFGRLLKRASTALRQKTQGEDHIDAIIGVARSIDSYLLDYGMTRGTYDTLHKGYVQAREANRMWPKQRQNSRLVFVKRAQVYHSARVYMHALYRRRSALDDELMGELVELSLSPYTRIRRHAQSILHSVCGYYLRSTRFILSPAFDALAKGNDPDRMKGALYVLGNKGTMAYALADQLAHGRYLLSLLECQHEEKPSVQKLVNKTAQDVLEHLTEEAVHTEAFTVEHLRLDDAIRDLEAEFSPEFMEETFLAEAKRVTQTYRSSRGSAYQQTLSSILSIASRPQTHWRYVQMALRYIHGLLSRDVPASAELATFLLKHTVNPQPTIRAIAQKAIIKLLVMIKIRTYSSSPEELWLDEWKSPLRIDLSITDPSAFLAKLQEPISGSESTPYIDKIPTGFLTWAPQTKAYKAVTGDQAPFTWEADAQPCLAAMRTTLTKGDYFKGLAQLWGQESGRPGGDAELRSENVTLIKSLAKMFEHECLDELLAVADPLITDTDKYKQRAGAELVAGVLRGSKHWPGPLSERLWAWVVARLDRIYAQIKPDTLNIWESAFNYQMADRDFRRSMPLVNWILGISLDFSGDSAFDMSKALSIFAIVVDTMDIRFNPMSDKYVNLFLENANNGYAEIRSHIADLLSTMAKSRWEPSYPSSDAFLQACKESDDPLRIREAPYFDRIKVIIDRLPALRSQRLPPPYVSQSEYDKIGLTLLQWLWNSAYGAQACLAIPYAIAMMPEMLQMSELSDSTDLQTYSTAVLYVLSALAPSRGDVQRILDIFVTAIKSSTSWRIRLHALPALIVFFYRNLLTITTSDVSRVMDMLLDCLADENVEVRVMASKTLSGIVRTSQRQSIVPLKNRFVRLTRQTKLPQRSDPTYAAKLRSLHSAILGLCALVESFPYSVEPWMPPLAEVLAPHSTDPPPISTTIRKCASEFKKTHQDTWHKDQTAFNEDQLQSLSTMLVGTSYYA</sequence>
<dbReference type="Pfam" id="PF16507">
    <property type="entry name" value="HEAT_PSME4_mid"/>
    <property type="match status" value="1"/>
</dbReference>
<comment type="subcellular location">
    <subcellularLocation>
        <location evidence="2">Cytoplasm</location>
    </subcellularLocation>
    <subcellularLocation>
        <location evidence="1">Nucleus speckle</location>
    </subcellularLocation>
</comment>
<keyword evidence="13" id="KW-1185">Reference proteome</keyword>
<dbReference type="PANTHER" id="PTHR32170:SF3">
    <property type="entry name" value="PROTEASOME ACTIVATOR COMPLEX SUBUNIT 4"/>
    <property type="match status" value="1"/>
</dbReference>
<evidence type="ECO:0008006" key="14">
    <source>
        <dbReference type="Google" id="ProtNLM"/>
    </source>
</evidence>
<dbReference type="InterPro" id="IPR021843">
    <property type="entry name" value="PSME4_C"/>
</dbReference>
<accession>A0ABR3J611</accession>
<protein>
    <recommendedName>
        <fullName evidence="14">Proteasome activator subunit 4</fullName>
    </recommendedName>
</protein>
<dbReference type="EMBL" id="JASNQZ010000011">
    <property type="protein sequence ID" value="KAL0950801.1"/>
    <property type="molecule type" value="Genomic_DNA"/>
</dbReference>
<comment type="caution">
    <text evidence="12">The sequence shown here is derived from an EMBL/GenBank/DDBJ whole genome shotgun (WGS) entry which is preliminary data.</text>
</comment>
<dbReference type="Pfam" id="PF11919">
    <property type="entry name" value="PSME4_C"/>
    <property type="match status" value="1"/>
</dbReference>
<dbReference type="InterPro" id="IPR035309">
    <property type="entry name" value="PSME4"/>
</dbReference>
<name>A0ABR3J611_9AGAR</name>
<dbReference type="Gene3D" id="1.25.10.10">
    <property type="entry name" value="Leucine-rich Repeat Variant"/>
    <property type="match status" value="1"/>
</dbReference>
<feature type="domain" description="Proteasome activator Blm10 middle HEAT repeats region" evidence="10">
    <location>
        <begin position="366"/>
        <end position="898"/>
    </location>
</feature>
<comment type="similarity">
    <text evidence="3">Belongs to the BLM10 family.</text>
</comment>
<evidence type="ECO:0000256" key="7">
    <source>
        <dbReference type="ARBA" id="ARBA00023204"/>
    </source>
</evidence>
<evidence type="ECO:0000256" key="6">
    <source>
        <dbReference type="ARBA" id="ARBA00022763"/>
    </source>
</evidence>
<dbReference type="PANTHER" id="PTHR32170">
    <property type="entry name" value="PROTEASOME ACTIVATOR COMPLEX SUBUNIT 4"/>
    <property type="match status" value="1"/>
</dbReference>
<feature type="domain" description="Proteasome activator complex subunit 4 C-terminal" evidence="9">
    <location>
        <begin position="1826"/>
        <end position="1911"/>
    </location>
</feature>
<evidence type="ECO:0000256" key="4">
    <source>
        <dbReference type="ARBA" id="ARBA00022490"/>
    </source>
</evidence>